<name>A0ABX8A3V8_9BRAD</name>
<keyword evidence="2" id="KW-1185">Reference proteome</keyword>
<organism evidence="1 2">
    <name type="scientific">Tardiphaga alba</name>
    <dbReference type="NCBI Taxonomy" id="340268"/>
    <lineage>
        <taxon>Bacteria</taxon>
        <taxon>Pseudomonadati</taxon>
        <taxon>Pseudomonadota</taxon>
        <taxon>Alphaproteobacteria</taxon>
        <taxon>Hyphomicrobiales</taxon>
        <taxon>Nitrobacteraceae</taxon>
        <taxon>Tardiphaga</taxon>
    </lineage>
</organism>
<evidence type="ECO:0000313" key="1">
    <source>
        <dbReference type="EMBL" id="QUS37852.1"/>
    </source>
</evidence>
<dbReference type="Proteomes" id="UP000682843">
    <property type="component" value="Chromosome"/>
</dbReference>
<proteinExistence type="predicted"/>
<evidence type="ECO:0000313" key="2">
    <source>
        <dbReference type="Proteomes" id="UP000682843"/>
    </source>
</evidence>
<dbReference type="RefSeq" id="WP_211911386.1">
    <property type="nucleotide sequence ID" value="NZ_CP036498.1"/>
</dbReference>
<reference evidence="1 2" key="1">
    <citation type="submission" date="2019-02" db="EMBL/GenBank/DDBJ databases">
        <title>Emended description of the genus Rhodopseudomonas and description of Rhodopseudomonas albus sp. nov., a non-phototrophic, heavy-metal-tolerant bacterium isolated from garden soil.</title>
        <authorList>
            <person name="Bao Z."/>
            <person name="Cao W.W."/>
            <person name="Sato Y."/>
            <person name="Nishizawa T."/>
            <person name="Zhao J."/>
            <person name="Guo Y."/>
            <person name="Ohta H."/>
        </authorList>
    </citation>
    <scope>NUCLEOTIDE SEQUENCE [LARGE SCALE GENOMIC DNA]</scope>
    <source>
        <strain evidence="1 2">SK50-23</strain>
    </source>
</reference>
<protein>
    <submittedName>
        <fullName evidence="1">Uncharacterized protein</fullName>
    </submittedName>
</protein>
<sequence>MQDPVTHNAVRFLETLRRSDLSALLFHAEITVGTTGTSLVVVVRSPRPFSDALEVLPPHDRQRIAQAAVSNRPSARAPADIIVRHVGDVIDGHGALLPDLIIHRDMMISVATGGRTIQDVDDYYVARQVWISDACAAAGIAYENPHNGLWEWYNFWKAHFATYAERREYVRKLFAAPIAAASARIASPSPVSEREPTGWERVDRALGNAKTQLARASTEEEWQAVGLVCREVLISLAQAVFDPEVHQPTDGIAPSATDANRMTEAYLQHVFPGESYKEVRGHARAALALALNLQHRRTATRQLAALCLEGTSSAVAVISIIAGRTV</sequence>
<accession>A0ABX8A3V8</accession>
<gene>
    <name evidence="1" type="ORF">RPMA_02500</name>
</gene>
<dbReference type="EMBL" id="CP036498">
    <property type="protein sequence ID" value="QUS37852.1"/>
    <property type="molecule type" value="Genomic_DNA"/>
</dbReference>